<dbReference type="eggNOG" id="COG0486">
    <property type="taxonomic scope" value="Bacteria"/>
</dbReference>
<dbReference type="InterPro" id="IPR006073">
    <property type="entry name" value="GTP-bd"/>
</dbReference>
<dbReference type="InterPro" id="IPR004520">
    <property type="entry name" value="GTPase_MnmE"/>
</dbReference>
<feature type="domain" description="TrmE-type G" evidence="8">
    <location>
        <begin position="214"/>
        <end position="373"/>
    </location>
</feature>
<keyword evidence="2 6" id="KW-0819">tRNA processing</keyword>
<dbReference type="Gene3D" id="3.30.1360.120">
    <property type="entry name" value="Probable tRNA modification gtpase trme, domain 1"/>
    <property type="match status" value="1"/>
</dbReference>
<dbReference type="GO" id="GO:0002098">
    <property type="term" value="P:tRNA wobble uridine modification"/>
    <property type="evidence" value="ECO:0007669"/>
    <property type="project" value="TreeGrafter"/>
</dbReference>
<feature type="binding site" evidence="6">
    <location>
        <position position="79"/>
    </location>
    <ligand>
        <name>(6S)-5-formyl-5,6,7,8-tetrahydrofolate</name>
        <dbReference type="ChEBI" id="CHEBI:57457"/>
    </ligand>
</feature>
<keyword evidence="10" id="KW-1185">Reference proteome</keyword>
<keyword evidence="3 6" id="KW-0547">Nucleotide-binding</keyword>
<reference evidence="9 10" key="1">
    <citation type="submission" date="2009-07" db="EMBL/GenBank/DDBJ databases">
        <authorList>
            <person name="Madupu R."/>
            <person name="Sebastian Y."/>
            <person name="Durkin A.S."/>
            <person name="Torralba M."/>
            <person name="Methe B."/>
            <person name="Sutton G.G."/>
            <person name="Strausberg R.L."/>
            <person name="Nelson K.E."/>
        </authorList>
    </citation>
    <scope>NUCLEOTIDE SEQUENCE [LARGE SCALE GENOMIC DNA]</scope>
    <source>
        <strain evidence="9 10">RM3268</strain>
    </source>
</reference>
<keyword evidence="4 6" id="KW-0630">Potassium</keyword>
<dbReference type="PANTHER" id="PTHR42714:SF2">
    <property type="entry name" value="TRNA MODIFICATION GTPASE GTPBP3, MITOCHONDRIAL"/>
    <property type="match status" value="1"/>
</dbReference>
<dbReference type="HAMAP" id="MF_00379">
    <property type="entry name" value="GTPase_MnmE"/>
    <property type="match status" value="1"/>
</dbReference>
<dbReference type="Pfam" id="PF01926">
    <property type="entry name" value="MMR_HSR1"/>
    <property type="match status" value="1"/>
</dbReference>
<dbReference type="NCBIfam" id="TIGR00231">
    <property type="entry name" value="small_GTP"/>
    <property type="match status" value="1"/>
</dbReference>
<dbReference type="SUPFAM" id="SSF52540">
    <property type="entry name" value="P-loop containing nucleoside triphosphate hydrolases"/>
    <property type="match status" value="1"/>
</dbReference>
<keyword evidence="6" id="KW-0963">Cytoplasm</keyword>
<comment type="subunit">
    <text evidence="6">Homodimer. Heterotetramer of two MnmE and two MnmG subunits.</text>
</comment>
<evidence type="ECO:0000313" key="9">
    <source>
        <dbReference type="EMBL" id="EEV16243.1"/>
    </source>
</evidence>
<comment type="similarity">
    <text evidence="1 6 7">Belongs to the TRAFAC class TrmE-Era-EngA-EngB-Septin-like GTPase superfamily. TrmE GTPase family.</text>
</comment>
<organism evidence="9 10">
    <name type="scientific">Campylobacter gracilis RM3268</name>
    <dbReference type="NCBI Taxonomy" id="553220"/>
    <lineage>
        <taxon>Bacteria</taxon>
        <taxon>Pseudomonadati</taxon>
        <taxon>Campylobacterota</taxon>
        <taxon>Epsilonproteobacteria</taxon>
        <taxon>Campylobacterales</taxon>
        <taxon>Campylobacteraceae</taxon>
        <taxon>Campylobacter</taxon>
    </lineage>
</organism>
<evidence type="ECO:0000256" key="3">
    <source>
        <dbReference type="ARBA" id="ARBA00022741"/>
    </source>
</evidence>
<feature type="binding site" evidence="6">
    <location>
        <position position="118"/>
    </location>
    <ligand>
        <name>(6S)-5-formyl-5,6,7,8-tetrahydrofolate</name>
        <dbReference type="ChEBI" id="CHEBI:57457"/>
    </ligand>
</feature>
<dbReference type="OrthoDB" id="9805918at2"/>
<dbReference type="PRINTS" id="PR00326">
    <property type="entry name" value="GTP1OBG"/>
</dbReference>
<dbReference type="PANTHER" id="PTHR42714">
    <property type="entry name" value="TRNA MODIFICATION GTPASE GTPBP3"/>
    <property type="match status" value="1"/>
</dbReference>
<dbReference type="PROSITE" id="PS51709">
    <property type="entry name" value="G_TRME"/>
    <property type="match status" value="1"/>
</dbReference>
<dbReference type="InterPro" id="IPR005225">
    <property type="entry name" value="Small_GTP-bd"/>
</dbReference>
<evidence type="ECO:0000256" key="6">
    <source>
        <dbReference type="HAMAP-Rule" id="MF_00379"/>
    </source>
</evidence>
<feature type="binding site" evidence="6">
    <location>
        <position position="582"/>
    </location>
    <ligand>
        <name>(6S)-5-formyl-5,6,7,8-tetrahydrofolate</name>
        <dbReference type="ChEBI" id="CHEBI:57457"/>
    </ligand>
</feature>
<dbReference type="RefSeq" id="WP_005873218.1">
    <property type="nucleotide sequence ID" value="NZ_ACYG01000032.1"/>
</dbReference>
<evidence type="ECO:0000256" key="1">
    <source>
        <dbReference type="ARBA" id="ARBA00011043"/>
    </source>
</evidence>
<feature type="binding site" evidence="6">
    <location>
        <begin position="268"/>
        <end position="271"/>
    </location>
    <ligand>
        <name>GTP</name>
        <dbReference type="ChEBI" id="CHEBI:37565"/>
    </ligand>
</feature>
<dbReference type="CDD" id="cd04164">
    <property type="entry name" value="trmE"/>
    <property type="match status" value="1"/>
</dbReference>
<dbReference type="Pfam" id="PF10396">
    <property type="entry name" value="TrmE_N"/>
    <property type="match status" value="1"/>
</dbReference>
<dbReference type="GO" id="GO:0005829">
    <property type="term" value="C:cytosol"/>
    <property type="evidence" value="ECO:0007669"/>
    <property type="project" value="TreeGrafter"/>
</dbReference>
<dbReference type="GO" id="GO:0046872">
    <property type="term" value="F:metal ion binding"/>
    <property type="evidence" value="ECO:0007669"/>
    <property type="project" value="UniProtKB-KW"/>
</dbReference>
<evidence type="ECO:0000256" key="4">
    <source>
        <dbReference type="ARBA" id="ARBA00022958"/>
    </source>
</evidence>
<dbReference type="InterPro" id="IPR027266">
    <property type="entry name" value="TrmE/GcvT-like"/>
</dbReference>
<dbReference type="InterPro" id="IPR027417">
    <property type="entry name" value="P-loop_NTPase"/>
</dbReference>
<dbReference type="InterPro" id="IPR018948">
    <property type="entry name" value="GTP-bd_TrmE_N"/>
</dbReference>
<feature type="binding site" evidence="6">
    <location>
        <begin position="224"/>
        <end position="229"/>
    </location>
    <ligand>
        <name>GTP</name>
        <dbReference type="ChEBI" id="CHEBI:37565"/>
    </ligand>
</feature>
<proteinExistence type="inferred from homology"/>
<dbReference type="InterPro" id="IPR025867">
    <property type="entry name" value="MnmE_helical"/>
</dbReference>
<comment type="function">
    <text evidence="6">Exhibits a very high intrinsic GTPase hydrolysis rate. Involved in the addition of a carboxymethylaminomethyl (cmnm) group at the wobble position (U34) of certain tRNAs, forming tRNA-cmnm(5)s(2)U34.</text>
</comment>
<dbReference type="GO" id="GO:0005525">
    <property type="term" value="F:GTP binding"/>
    <property type="evidence" value="ECO:0007669"/>
    <property type="project" value="UniProtKB-UniRule"/>
</dbReference>
<comment type="caution">
    <text evidence="6">Lacks conserved residue(s) required for the propagation of feature annotation.</text>
</comment>
<dbReference type="CDD" id="cd14858">
    <property type="entry name" value="TrmE_N"/>
    <property type="match status" value="1"/>
</dbReference>
<evidence type="ECO:0000256" key="2">
    <source>
        <dbReference type="ARBA" id="ARBA00022694"/>
    </source>
</evidence>
<dbReference type="EMBL" id="ACYG01000032">
    <property type="protein sequence ID" value="EEV16243.1"/>
    <property type="molecule type" value="Genomic_DNA"/>
</dbReference>
<keyword evidence="6" id="KW-0460">Magnesium</keyword>
<accession>C8PLD1</accession>
<dbReference type="GO" id="GO:0030488">
    <property type="term" value="P:tRNA methylation"/>
    <property type="evidence" value="ECO:0007669"/>
    <property type="project" value="TreeGrafter"/>
</dbReference>
<evidence type="ECO:0000259" key="8">
    <source>
        <dbReference type="PROSITE" id="PS51709"/>
    </source>
</evidence>
<comment type="caution">
    <text evidence="9">The sequence shown here is derived from an EMBL/GenBank/DDBJ whole genome shotgun (WGS) entry which is preliminary data.</text>
</comment>
<dbReference type="Proteomes" id="UP000005709">
    <property type="component" value="Unassembled WGS sequence"/>
</dbReference>
<comment type="cofactor">
    <cofactor evidence="6">
        <name>K(+)</name>
        <dbReference type="ChEBI" id="CHEBI:29103"/>
    </cofactor>
    <text evidence="6">Binds 1 potassium ion per subunit.</text>
</comment>
<dbReference type="STRING" id="824.CGRAC_1421"/>
<dbReference type="AlphaFoldDB" id="C8PLD1"/>
<evidence type="ECO:0000256" key="5">
    <source>
        <dbReference type="ARBA" id="ARBA00023134"/>
    </source>
</evidence>
<dbReference type="InterPro" id="IPR027368">
    <property type="entry name" value="MnmE_dom2"/>
</dbReference>
<keyword evidence="5 6" id="KW-0342">GTP-binding</keyword>
<gene>
    <name evidence="6" type="primary">mnmE</name>
    <name evidence="6" type="synonym">trmE</name>
    <name evidence="9" type="ORF">CAMGR0001_1940</name>
</gene>
<keyword evidence="6" id="KW-0479">Metal-binding</keyword>
<name>C8PLD1_9BACT</name>
<dbReference type="Pfam" id="PF12631">
    <property type="entry name" value="MnmE_helical"/>
    <property type="match status" value="1"/>
</dbReference>
<feature type="binding site" evidence="6">
    <location>
        <begin position="243"/>
        <end position="249"/>
    </location>
    <ligand>
        <name>GTP</name>
        <dbReference type="ChEBI" id="CHEBI:37565"/>
    </ligand>
</feature>
<comment type="subcellular location">
    <subcellularLocation>
        <location evidence="6">Cytoplasm</location>
    </subcellularLocation>
</comment>
<feature type="binding site" evidence="6">
    <location>
        <position position="228"/>
    </location>
    <ligand>
        <name>Mg(2+)</name>
        <dbReference type="ChEBI" id="CHEBI:18420"/>
    </ligand>
</feature>
<sequence>MSETIAAIATAHGIGGICIVRISGEEALSIALSLSHRSSLRPRYATLVNLFDASGEAFGEAILIYFKAPHSFTGEDVVEVQTHGGFTASSLALDAVLALGARIANPGEFSKRAFLNGKMDLSKAEAISDLINSRSQSAAKILARNLRGELADFVANLRAALVKTLAFVEVCIDYAEDDLPSDVLQNSQEMLSQNIASLEKITRISRSRRGLIEGFKVAIVGKPNVGKSSILNSMLSFSRAIVSDEAGTTRDLIEESLQIGTHLIRIVDTAGIRHSGSKLESIGISYSLRAASEADVILAVFDASREWDAEDAQILKILREQKGKKIIYVLNKCDLLRKFHPSAEDLGDDLEAFSAKNFAVKNPISENFAAENLKQSQTCDASLNSCAQNLKAKNLKHDLSAQNFTSINSAPTSQTALANSINLVGQNSAAKAGLASLNTERATVSCAAENFTQDDFKQNSSNSIAPSSSAINSAGQNTQANSIFTPLEISANEGVDQILTALESYLNSQNFDGLMLSNERQILSCESALAALKNASERLACGELELFAFEINRAIEAIARISRPFERDEILDEMFSNFCLGK</sequence>
<feature type="binding site" evidence="6">
    <location>
        <position position="21"/>
    </location>
    <ligand>
        <name>(6S)-5-formyl-5,6,7,8-tetrahydrofolate</name>
        <dbReference type="ChEBI" id="CHEBI:57457"/>
    </ligand>
</feature>
<dbReference type="NCBIfam" id="TIGR00450">
    <property type="entry name" value="mnmE_trmE_thdF"/>
    <property type="match status" value="1"/>
</dbReference>
<feature type="binding site" evidence="6">
    <location>
        <position position="249"/>
    </location>
    <ligand>
        <name>Mg(2+)</name>
        <dbReference type="ChEBI" id="CHEBI:18420"/>
    </ligand>
</feature>
<evidence type="ECO:0000256" key="7">
    <source>
        <dbReference type="RuleBase" id="RU003313"/>
    </source>
</evidence>
<dbReference type="EC" id="3.6.-.-" evidence="6"/>
<keyword evidence="6" id="KW-0378">Hydrolase</keyword>
<dbReference type="InterPro" id="IPR031168">
    <property type="entry name" value="G_TrmE"/>
</dbReference>
<dbReference type="Gene3D" id="3.40.50.300">
    <property type="entry name" value="P-loop containing nucleotide triphosphate hydrolases"/>
    <property type="match status" value="1"/>
</dbReference>
<dbReference type="Gene3D" id="1.20.120.430">
    <property type="entry name" value="tRNA modification GTPase MnmE domain 2"/>
    <property type="match status" value="1"/>
</dbReference>
<dbReference type="GO" id="GO:0003924">
    <property type="term" value="F:GTPase activity"/>
    <property type="evidence" value="ECO:0007669"/>
    <property type="project" value="UniProtKB-UniRule"/>
</dbReference>
<protein>
    <recommendedName>
        <fullName evidence="6">tRNA modification GTPase MnmE</fullName>
        <ecNumber evidence="6">3.6.-.-</ecNumber>
    </recommendedName>
</protein>
<evidence type="ECO:0000313" key="10">
    <source>
        <dbReference type="Proteomes" id="UP000005709"/>
    </source>
</evidence>